<evidence type="ECO:0000259" key="13">
    <source>
        <dbReference type="Pfam" id="PF00763"/>
    </source>
</evidence>
<dbReference type="InterPro" id="IPR046346">
    <property type="entry name" value="Aminoacid_DH-like_N_sf"/>
</dbReference>
<dbReference type="HAMAP" id="MF_01576">
    <property type="entry name" value="THF_DHG_CYH"/>
    <property type="match status" value="1"/>
</dbReference>
<proteinExistence type="inferred from homology"/>
<dbReference type="EMBL" id="WJQT01000021">
    <property type="protein sequence ID" value="MRJ48160.1"/>
    <property type="molecule type" value="Genomic_DNA"/>
</dbReference>
<dbReference type="Gene3D" id="3.40.50.10860">
    <property type="entry name" value="Leucine Dehydrogenase, chain A, domain 1"/>
    <property type="match status" value="1"/>
</dbReference>
<evidence type="ECO:0000256" key="4">
    <source>
        <dbReference type="ARBA" id="ARBA00022605"/>
    </source>
</evidence>
<keyword evidence="6 12" id="KW-0378">Hydrolase</keyword>
<dbReference type="PANTHER" id="PTHR48099">
    <property type="entry name" value="C-1-TETRAHYDROFOLATE SYNTHASE, CYTOPLASMIC-RELATED"/>
    <property type="match status" value="1"/>
</dbReference>
<dbReference type="EMBL" id="WJQR01000006">
    <property type="protein sequence ID" value="MRI81871.1"/>
    <property type="molecule type" value="Genomic_DNA"/>
</dbReference>
<evidence type="ECO:0000256" key="6">
    <source>
        <dbReference type="ARBA" id="ARBA00022801"/>
    </source>
</evidence>
<evidence type="ECO:0000256" key="5">
    <source>
        <dbReference type="ARBA" id="ARBA00022755"/>
    </source>
</evidence>
<keyword evidence="7 12" id="KW-0521">NADP</keyword>
<comment type="function">
    <text evidence="12">Catalyzes the oxidation of 5,10-methylenetetrahydrofolate to 5,10-methenyltetrahydrofolate and then the hydrolysis of 5,10-methenyltetrahydrofolate to 10-formyltetrahydrofolate.</text>
</comment>
<comment type="pathway">
    <text evidence="1 12">One-carbon metabolism; tetrahydrofolate interconversion.</text>
</comment>
<evidence type="ECO:0000313" key="20">
    <source>
        <dbReference type="Proteomes" id="UP000469870"/>
    </source>
</evidence>
<dbReference type="InterPro" id="IPR036291">
    <property type="entry name" value="NAD(P)-bd_dom_sf"/>
</dbReference>
<evidence type="ECO:0000313" key="15">
    <source>
        <dbReference type="EMBL" id="MRI81871.1"/>
    </source>
</evidence>
<comment type="catalytic activity">
    <reaction evidence="12">
        <text>(6R)-5,10-methenyltetrahydrofolate + H2O = (6R)-10-formyltetrahydrofolate + H(+)</text>
        <dbReference type="Rhea" id="RHEA:23700"/>
        <dbReference type="ChEBI" id="CHEBI:15377"/>
        <dbReference type="ChEBI" id="CHEBI:15378"/>
        <dbReference type="ChEBI" id="CHEBI:57455"/>
        <dbReference type="ChEBI" id="CHEBI:195366"/>
        <dbReference type="EC" id="3.5.4.9"/>
    </reaction>
</comment>
<dbReference type="EC" id="1.5.1.5" evidence="12"/>
<evidence type="ECO:0000256" key="9">
    <source>
        <dbReference type="ARBA" id="ARBA00023102"/>
    </source>
</evidence>
<comment type="caution">
    <text evidence="16">The sequence shown here is derived from an EMBL/GenBank/DDBJ whole genome shotgun (WGS) entry which is preliminary data.</text>
</comment>
<evidence type="ECO:0000256" key="12">
    <source>
        <dbReference type="HAMAP-Rule" id="MF_01576"/>
    </source>
</evidence>
<keyword evidence="4 12" id="KW-0028">Amino-acid biosynthesis</keyword>
<dbReference type="GO" id="GO:0035999">
    <property type="term" value="P:tetrahydrofolate interconversion"/>
    <property type="evidence" value="ECO:0007669"/>
    <property type="project" value="UniProtKB-UniRule"/>
</dbReference>
<reference evidence="17 19" key="1">
    <citation type="submission" date="2019-11" db="EMBL/GenBank/DDBJ databases">
        <title>Characterisation of Fundicoccus ignavus gen. nov. sp. nov., a novel genus of the family Aerococcaceae from bulk tank milk.</title>
        <authorList>
            <person name="Siebert A."/>
            <person name="Huptas C."/>
            <person name="Wenning M."/>
            <person name="Scherer S."/>
            <person name="Doll E.V."/>
        </authorList>
    </citation>
    <scope>NUCLEOTIDE SEQUENCE [LARGE SCALE GENOMIC DNA]</scope>
    <source>
        <strain evidence="17 19">DSM 109652</strain>
    </source>
</reference>
<protein>
    <recommendedName>
        <fullName evidence="12">Bifunctional protein FolD</fullName>
    </recommendedName>
    <domain>
        <recommendedName>
            <fullName evidence="12">Methylenetetrahydrofolate dehydrogenase</fullName>
            <ecNumber evidence="12">1.5.1.5</ecNumber>
        </recommendedName>
    </domain>
    <domain>
        <recommendedName>
            <fullName evidence="12">Methenyltetrahydrofolate cyclohydrolase</fullName>
            <ecNumber evidence="12">3.5.4.9</ecNumber>
        </recommendedName>
    </domain>
</protein>
<dbReference type="Pfam" id="PF02882">
    <property type="entry name" value="THF_DHG_CYH_C"/>
    <property type="match status" value="1"/>
</dbReference>
<dbReference type="InterPro" id="IPR020631">
    <property type="entry name" value="THF_DH/CycHdrlase_NAD-bd_dom"/>
</dbReference>
<evidence type="ECO:0000313" key="17">
    <source>
        <dbReference type="EMBL" id="MRJ48160.1"/>
    </source>
</evidence>
<organism evidence="16 18">
    <name type="scientific">Fundicoccus ignavus</name>
    <dbReference type="NCBI Taxonomy" id="2664442"/>
    <lineage>
        <taxon>Bacteria</taxon>
        <taxon>Bacillati</taxon>
        <taxon>Bacillota</taxon>
        <taxon>Bacilli</taxon>
        <taxon>Lactobacillales</taxon>
        <taxon>Aerococcaceae</taxon>
        <taxon>Fundicoccus</taxon>
    </lineage>
</organism>
<dbReference type="Proteomes" id="UP000430975">
    <property type="component" value="Unassembled WGS sequence"/>
</dbReference>
<dbReference type="EMBL" id="WJQS01000003">
    <property type="protein sequence ID" value="MRI85187.1"/>
    <property type="molecule type" value="Genomic_DNA"/>
</dbReference>
<sequence>MTTIINGKLRSQKLVADFTNVVSRLAEVSVVPKLVVVTVGEDEASKVYVGQKQKTALKIGMAFDWLTLPESTTQAELSEQIRQLNEDNNVSGMIVQFPLPKHLSEKQVKEEILPSKDVDGFHPYNVGKLVANDATVVACTPKGIINLLAAYDIDPSGKNITIVGRSQIVGLPLSLLLTHLNGTVTVCHTRTADLKAHTRNADILISAVGRAGTITADHLKDGAVVIDVGINRLPSGKLAGDVEYDEVFDKVSAITPVPGGVGPMTVAMLMEQTILCACLQNNLDPQDYLGRD</sequence>
<dbReference type="SUPFAM" id="SSF53223">
    <property type="entry name" value="Aminoacid dehydrogenase-like, N-terminal domain"/>
    <property type="match status" value="1"/>
</dbReference>
<dbReference type="FunFam" id="3.40.50.720:FF:000094">
    <property type="entry name" value="Bifunctional protein FolD"/>
    <property type="match status" value="1"/>
</dbReference>
<keyword evidence="8 12" id="KW-0560">Oxidoreductase</keyword>
<feature type="binding site" evidence="12">
    <location>
        <position position="230"/>
    </location>
    <ligand>
        <name>NADP(+)</name>
        <dbReference type="ChEBI" id="CHEBI:58349"/>
    </ligand>
</feature>
<name>A0A6I2GBN3_9LACT</name>
<dbReference type="EC" id="3.5.4.9" evidence="12"/>
<reference evidence="18 20" key="2">
    <citation type="submission" date="2019-11" db="EMBL/GenBank/DDBJ databases">
        <title>Characterisation of Fundicoccus ignavus gen. nov. sp. nov., a novel genus of the family Aerococcaceae isolated from bulk tank milk.</title>
        <authorList>
            <person name="Siebert A."/>
            <person name="Huptas C."/>
            <person name="Wenning M."/>
            <person name="Scherer S."/>
            <person name="Doll E.V."/>
        </authorList>
    </citation>
    <scope>NUCLEOTIDE SEQUENCE [LARGE SCALE GENOMIC DNA]</scope>
    <source>
        <strain evidence="15 20">DSM 109653</strain>
        <strain evidence="16 18">WS4759</strain>
    </source>
</reference>
<dbReference type="SUPFAM" id="SSF51735">
    <property type="entry name" value="NAD(P)-binding Rossmann-fold domains"/>
    <property type="match status" value="1"/>
</dbReference>
<evidence type="ECO:0000313" key="18">
    <source>
        <dbReference type="Proteomes" id="UP000430975"/>
    </source>
</evidence>
<dbReference type="PROSITE" id="PS00767">
    <property type="entry name" value="THF_DHG_CYH_2"/>
    <property type="match status" value="1"/>
</dbReference>
<evidence type="ECO:0000256" key="8">
    <source>
        <dbReference type="ARBA" id="ARBA00023002"/>
    </source>
</evidence>
<evidence type="ECO:0000256" key="2">
    <source>
        <dbReference type="ARBA" id="ARBA00011738"/>
    </source>
</evidence>
<dbReference type="Gene3D" id="3.40.50.720">
    <property type="entry name" value="NAD(P)-binding Rossmann-like Domain"/>
    <property type="match status" value="1"/>
</dbReference>
<dbReference type="Proteomes" id="UP000440066">
    <property type="component" value="Unassembled WGS sequence"/>
</dbReference>
<dbReference type="GO" id="GO:0000105">
    <property type="term" value="P:L-histidine biosynthetic process"/>
    <property type="evidence" value="ECO:0007669"/>
    <property type="project" value="UniProtKB-KW"/>
</dbReference>
<comment type="catalytic activity">
    <reaction evidence="12">
        <text>(6R)-5,10-methylene-5,6,7,8-tetrahydrofolate + NADP(+) = (6R)-5,10-methenyltetrahydrofolate + NADPH</text>
        <dbReference type="Rhea" id="RHEA:22812"/>
        <dbReference type="ChEBI" id="CHEBI:15636"/>
        <dbReference type="ChEBI" id="CHEBI:57455"/>
        <dbReference type="ChEBI" id="CHEBI:57783"/>
        <dbReference type="ChEBI" id="CHEBI:58349"/>
        <dbReference type="EC" id="1.5.1.5"/>
    </reaction>
</comment>
<dbReference type="GO" id="GO:0004488">
    <property type="term" value="F:methylenetetrahydrofolate dehydrogenase (NADP+) activity"/>
    <property type="evidence" value="ECO:0007669"/>
    <property type="project" value="UniProtKB-UniRule"/>
</dbReference>
<dbReference type="PRINTS" id="PR00085">
    <property type="entry name" value="THFDHDRGNASE"/>
</dbReference>
<evidence type="ECO:0000256" key="10">
    <source>
        <dbReference type="ARBA" id="ARBA00023167"/>
    </source>
</evidence>
<evidence type="ECO:0000256" key="7">
    <source>
        <dbReference type="ARBA" id="ARBA00022857"/>
    </source>
</evidence>
<dbReference type="GO" id="GO:0006164">
    <property type="term" value="P:purine nucleotide biosynthetic process"/>
    <property type="evidence" value="ECO:0007669"/>
    <property type="project" value="UniProtKB-KW"/>
</dbReference>
<dbReference type="GO" id="GO:0004477">
    <property type="term" value="F:methenyltetrahydrofolate cyclohydrolase activity"/>
    <property type="evidence" value="ECO:0007669"/>
    <property type="project" value="UniProtKB-UniRule"/>
</dbReference>
<dbReference type="InterPro" id="IPR020867">
    <property type="entry name" value="THF_DH/CycHdrlase_CS"/>
</dbReference>
<comment type="similarity">
    <text evidence="12">Belongs to the tetrahydrofolate dehydrogenase/cyclohydrolase family.</text>
</comment>
<keyword evidence="5 12" id="KW-0658">Purine biosynthesis</keyword>
<feature type="domain" description="Tetrahydrofolate dehydrogenase/cyclohydrolase NAD(P)-binding" evidence="14">
    <location>
        <begin position="138"/>
        <end position="278"/>
    </location>
</feature>
<dbReference type="CDD" id="cd01080">
    <property type="entry name" value="NAD_bind_m-THF_DH_Cyclohyd"/>
    <property type="match status" value="1"/>
</dbReference>
<dbReference type="GO" id="GO:0005829">
    <property type="term" value="C:cytosol"/>
    <property type="evidence" value="ECO:0007669"/>
    <property type="project" value="TreeGrafter"/>
</dbReference>
<evidence type="ECO:0000313" key="16">
    <source>
        <dbReference type="EMBL" id="MRI85187.1"/>
    </source>
</evidence>
<keyword evidence="3 12" id="KW-0554">One-carbon metabolism</keyword>
<comment type="subunit">
    <text evidence="2 12">Homodimer.</text>
</comment>
<evidence type="ECO:0000313" key="19">
    <source>
        <dbReference type="Proteomes" id="UP000440066"/>
    </source>
</evidence>
<dbReference type="UniPathway" id="UPA00193"/>
<accession>A0A6I2GBN3</accession>
<keyword evidence="11 12" id="KW-0511">Multifunctional enzyme</keyword>
<dbReference type="AlphaFoldDB" id="A0A6I2GBN3"/>
<gene>
    <name evidence="12" type="primary">folD</name>
    <name evidence="17" type="ORF">GF867_11350</name>
    <name evidence="16" type="ORF">GIY09_04765</name>
    <name evidence="15" type="ORF">GIY11_07545</name>
</gene>
<dbReference type="RefSeq" id="WP_153833214.1">
    <property type="nucleotide sequence ID" value="NZ_WJQR01000006.1"/>
</dbReference>
<dbReference type="GO" id="GO:0009086">
    <property type="term" value="P:methionine biosynthetic process"/>
    <property type="evidence" value="ECO:0007669"/>
    <property type="project" value="UniProtKB-KW"/>
</dbReference>
<dbReference type="Proteomes" id="UP000469870">
    <property type="component" value="Unassembled WGS sequence"/>
</dbReference>
<keyword evidence="9 12" id="KW-0368">Histidine biosynthesis</keyword>
<keyword evidence="18" id="KW-1185">Reference proteome</keyword>
<dbReference type="InterPro" id="IPR000672">
    <property type="entry name" value="THF_DH/CycHdrlase"/>
</dbReference>
<feature type="domain" description="Tetrahydrofolate dehydrogenase/cyclohydrolase catalytic" evidence="13">
    <location>
        <begin position="5"/>
        <end position="119"/>
    </location>
</feature>
<feature type="binding site" evidence="12">
    <location>
        <begin position="164"/>
        <end position="166"/>
    </location>
    <ligand>
        <name>NADP(+)</name>
        <dbReference type="ChEBI" id="CHEBI:58349"/>
    </ligand>
</feature>
<dbReference type="PANTHER" id="PTHR48099:SF5">
    <property type="entry name" value="C-1-TETRAHYDROFOLATE SYNTHASE, CYTOPLASMIC"/>
    <property type="match status" value="1"/>
</dbReference>
<evidence type="ECO:0000256" key="1">
    <source>
        <dbReference type="ARBA" id="ARBA00004777"/>
    </source>
</evidence>
<dbReference type="InterPro" id="IPR020630">
    <property type="entry name" value="THF_DH/CycHdrlase_cat_dom"/>
</dbReference>
<evidence type="ECO:0000256" key="11">
    <source>
        <dbReference type="ARBA" id="ARBA00023268"/>
    </source>
</evidence>
<evidence type="ECO:0000259" key="14">
    <source>
        <dbReference type="Pfam" id="PF02882"/>
    </source>
</evidence>
<evidence type="ECO:0000256" key="3">
    <source>
        <dbReference type="ARBA" id="ARBA00022563"/>
    </source>
</evidence>
<comment type="caution">
    <text evidence="12">Lacks conserved residue(s) required for the propagation of feature annotation.</text>
</comment>
<dbReference type="Pfam" id="PF00763">
    <property type="entry name" value="THF_DHG_CYH"/>
    <property type="match status" value="1"/>
</dbReference>
<keyword evidence="10 12" id="KW-0486">Methionine biosynthesis</keyword>
<dbReference type="FunFam" id="3.40.50.10860:FF:000005">
    <property type="entry name" value="C-1-tetrahydrofolate synthase, cytoplasmic, putative"/>
    <property type="match status" value="1"/>
</dbReference>